<sequence>MKPLPHRFFPDMRGVILSWTDESGRRQRVGPSTDVSTTLYFQSKPQVMGAIMITIHKAEPAPRARPGPYMPSRIPTWNNVEIYIDLLPPSISYIETLMEYPNSSCPSSINVVFRDKPAMWFKDPSETFDYFVHCSNEQKDVVIDPLTALFNSTAARVSISVPQFEWGNYLVSTHGWVWDHYFLTNRFRSLRDYDFIKEERWASKLKSASVTSMGTIWDHEQD</sequence>
<proteinExistence type="predicted"/>
<gene>
    <name evidence="1" type="ORF">CMUS01_00104</name>
</gene>
<accession>A0A8H6P0L3</accession>
<keyword evidence="2" id="KW-1185">Reference proteome</keyword>
<dbReference type="Proteomes" id="UP000639643">
    <property type="component" value="Unassembled WGS sequence"/>
</dbReference>
<comment type="caution">
    <text evidence="1">The sequence shown here is derived from an EMBL/GenBank/DDBJ whole genome shotgun (WGS) entry which is preliminary data.</text>
</comment>
<name>A0A8H6P0L3_9PEZI</name>
<evidence type="ECO:0000313" key="2">
    <source>
        <dbReference type="Proteomes" id="UP000639643"/>
    </source>
</evidence>
<dbReference type="EMBL" id="WIGM01000001">
    <property type="protein sequence ID" value="KAF6845529.1"/>
    <property type="molecule type" value="Genomic_DNA"/>
</dbReference>
<protein>
    <submittedName>
        <fullName evidence="1">Uncharacterized protein</fullName>
    </submittedName>
</protein>
<organism evidence="1 2">
    <name type="scientific">Colletotrichum musicola</name>
    <dbReference type="NCBI Taxonomy" id="2175873"/>
    <lineage>
        <taxon>Eukaryota</taxon>
        <taxon>Fungi</taxon>
        <taxon>Dikarya</taxon>
        <taxon>Ascomycota</taxon>
        <taxon>Pezizomycotina</taxon>
        <taxon>Sordariomycetes</taxon>
        <taxon>Hypocreomycetidae</taxon>
        <taxon>Glomerellales</taxon>
        <taxon>Glomerellaceae</taxon>
        <taxon>Colletotrichum</taxon>
        <taxon>Colletotrichum orchidearum species complex</taxon>
    </lineage>
</organism>
<reference evidence="1" key="1">
    <citation type="journal article" date="2020" name="Phytopathology">
        <title>Genome Sequence Resources of Colletotrichum truncatum, C. plurivorum, C. musicola, and C. sojae: Four Species Pathogenic to Soybean (Glycine max).</title>
        <authorList>
            <person name="Rogerio F."/>
            <person name="Boufleur T.R."/>
            <person name="Ciampi-Guillardi M."/>
            <person name="Sukno S.A."/>
            <person name="Thon M.R."/>
            <person name="Massola Junior N.S."/>
            <person name="Baroncelli R."/>
        </authorList>
    </citation>
    <scope>NUCLEOTIDE SEQUENCE</scope>
    <source>
        <strain evidence="1">LFN0074</strain>
    </source>
</reference>
<evidence type="ECO:0000313" key="1">
    <source>
        <dbReference type="EMBL" id="KAF6845529.1"/>
    </source>
</evidence>
<dbReference type="AlphaFoldDB" id="A0A8H6P0L3"/>